<dbReference type="AlphaFoldDB" id="A0A7S8C9G4"/>
<dbReference type="CDD" id="cd04301">
    <property type="entry name" value="NAT_SF"/>
    <property type="match status" value="1"/>
</dbReference>
<dbReference type="SUPFAM" id="SSF55729">
    <property type="entry name" value="Acyl-CoA N-acyltransferases (Nat)"/>
    <property type="match status" value="1"/>
</dbReference>
<dbReference type="FunFam" id="3.40.630.30:FF:000133">
    <property type="entry name" value="Acetyltransferase, GNAT family"/>
    <property type="match status" value="1"/>
</dbReference>
<dbReference type="InterPro" id="IPR016181">
    <property type="entry name" value="Acyl_CoA_acyltransferase"/>
</dbReference>
<feature type="domain" description="N-acetyltransferase" evidence="1">
    <location>
        <begin position="1"/>
        <end position="157"/>
    </location>
</feature>
<dbReference type="PROSITE" id="PS51186">
    <property type="entry name" value="GNAT"/>
    <property type="match status" value="1"/>
</dbReference>
<dbReference type="PANTHER" id="PTHR43072:SF36">
    <property type="entry name" value="RIBOSOMAL-PROTEIN-ALANINE ACETYLTRANSFERASE"/>
    <property type="match status" value="1"/>
</dbReference>
<name>A0A7S8C9G4_9BACI</name>
<dbReference type="Proteomes" id="UP000593626">
    <property type="component" value="Chromosome"/>
</dbReference>
<dbReference type="InterPro" id="IPR000182">
    <property type="entry name" value="GNAT_dom"/>
</dbReference>
<proteinExistence type="predicted"/>
<dbReference type="RefSeq" id="WP_239673390.1">
    <property type="nucleotide sequence ID" value="NZ_CP049742.1"/>
</dbReference>
<evidence type="ECO:0000313" key="3">
    <source>
        <dbReference type="Proteomes" id="UP000593626"/>
    </source>
</evidence>
<dbReference type="PIRSF" id="PIRSF037663">
    <property type="entry name" value="Acetyltransf_GNAT_prd"/>
    <property type="match status" value="1"/>
</dbReference>
<keyword evidence="2" id="KW-0808">Transferase</keyword>
<dbReference type="PANTHER" id="PTHR43072">
    <property type="entry name" value="N-ACETYLTRANSFERASE"/>
    <property type="match status" value="1"/>
</dbReference>
<dbReference type="InterPro" id="IPR017255">
    <property type="entry name" value="AcTrfase_GNAT_prd"/>
</dbReference>
<evidence type="ECO:0000259" key="1">
    <source>
        <dbReference type="PROSITE" id="PS51186"/>
    </source>
</evidence>
<gene>
    <name evidence="2" type="ORF">G8O30_02310</name>
</gene>
<dbReference type="GO" id="GO:0016747">
    <property type="term" value="F:acyltransferase activity, transferring groups other than amino-acyl groups"/>
    <property type="evidence" value="ECO:0007669"/>
    <property type="project" value="InterPro"/>
</dbReference>
<reference evidence="2 3" key="1">
    <citation type="submission" date="2019-07" db="EMBL/GenBank/DDBJ databases">
        <title>Genome sequence of 2 isolates from Red Sea Mangroves.</title>
        <authorList>
            <person name="Sefrji F."/>
            <person name="Michoud G."/>
            <person name="Merlino G."/>
            <person name="Daffonchio D."/>
        </authorList>
    </citation>
    <scope>NUCLEOTIDE SEQUENCE [LARGE SCALE GENOMIC DNA]</scope>
    <source>
        <strain evidence="2 3">R1DC41</strain>
    </source>
</reference>
<evidence type="ECO:0000313" key="2">
    <source>
        <dbReference type="EMBL" id="QPC45872.1"/>
    </source>
</evidence>
<dbReference type="EMBL" id="CP049742">
    <property type="protein sequence ID" value="QPC45872.1"/>
    <property type="molecule type" value="Genomic_DNA"/>
</dbReference>
<organism evidence="2 3">
    <name type="scientific">Mangrovibacillus cuniculi</name>
    <dbReference type="NCBI Taxonomy" id="2593652"/>
    <lineage>
        <taxon>Bacteria</taxon>
        <taxon>Bacillati</taxon>
        <taxon>Bacillota</taxon>
        <taxon>Bacilli</taxon>
        <taxon>Bacillales</taxon>
        <taxon>Bacillaceae</taxon>
        <taxon>Mangrovibacillus</taxon>
    </lineage>
</organism>
<protein>
    <submittedName>
        <fullName evidence="2">GNAT family N-acetyltransferase</fullName>
    </submittedName>
</protein>
<accession>A0A7S8C9G4</accession>
<keyword evidence="3" id="KW-1185">Reference proteome</keyword>
<dbReference type="Gene3D" id="3.40.630.30">
    <property type="match status" value="1"/>
</dbReference>
<sequence length="159" mass="18376">MKLRIATSSDFDSISPLLNVWWGGRQMVDMLPRLFFQHFSSTSLVMEQDDEIIGFLVGLLSQDHVEEAYIHFVGVHPNHRKKNIAKVLYEEFYEIAKDNERSIVRCVTSPVNKASVAFHTKIGFEVEEGDKLVDGVDVHTNYDGNGQDRVLFWKQLKYR</sequence>
<dbReference type="KEGG" id="mcui:G8O30_02310"/>
<dbReference type="Pfam" id="PF00583">
    <property type="entry name" value="Acetyltransf_1"/>
    <property type="match status" value="1"/>
</dbReference>